<evidence type="ECO:0000313" key="1">
    <source>
        <dbReference type="EMBL" id="KUK16862.1"/>
    </source>
</evidence>
<dbReference type="AlphaFoldDB" id="A0A101EKI4"/>
<organism evidence="1 2">
    <name type="scientific">Thermococcus sibiricus</name>
    <dbReference type="NCBI Taxonomy" id="172049"/>
    <lineage>
        <taxon>Archaea</taxon>
        <taxon>Methanobacteriati</taxon>
        <taxon>Methanobacteriota</taxon>
        <taxon>Thermococci</taxon>
        <taxon>Thermococcales</taxon>
        <taxon>Thermococcaceae</taxon>
        <taxon>Thermococcus</taxon>
    </lineage>
</organism>
<protein>
    <submittedName>
        <fullName evidence="1">Uncharacterized protein</fullName>
    </submittedName>
</protein>
<accession>A0A101EKI4</accession>
<dbReference type="Proteomes" id="UP000053911">
    <property type="component" value="Unassembled WGS sequence"/>
</dbReference>
<sequence>MFKRWDTRNYDIEIILEIFDSIDLNIESMNIPKPRIYDIKTIIKALLIKEFEKLSLRAAEVRVEQLLGVRIDHTVLHFWEKTIEDFKKSKKKE</sequence>
<dbReference type="PATRIC" id="fig|172049.5.peg.2019"/>
<dbReference type="EMBL" id="LGFD01000054">
    <property type="protein sequence ID" value="KUK16862.1"/>
    <property type="molecule type" value="Genomic_DNA"/>
</dbReference>
<name>A0A101EKI4_9EURY</name>
<proteinExistence type="predicted"/>
<dbReference type="RefSeq" id="WP_283217914.1">
    <property type="nucleotide sequence ID" value="NZ_LGFD01000054.1"/>
</dbReference>
<gene>
    <name evidence="1" type="ORF">XD54_1845</name>
</gene>
<reference evidence="2" key="1">
    <citation type="journal article" date="2015" name="MBio">
        <title>Genome-Resolved Metagenomic Analysis Reveals Roles for Candidate Phyla and Other Microbial Community Members in Biogeochemical Transformations in Oil Reservoirs.</title>
        <authorList>
            <person name="Hu P."/>
            <person name="Tom L."/>
            <person name="Singh A."/>
            <person name="Thomas B.C."/>
            <person name="Baker B.J."/>
            <person name="Piceno Y.M."/>
            <person name="Andersen G.L."/>
            <person name="Banfield J.F."/>
        </authorList>
    </citation>
    <scope>NUCLEOTIDE SEQUENCE [LARGE SCALE GENOMIC DNA]</scope>
</reference>
<comment type="caution">
    <text evidence="1">The sequence shown here is derived from an EMBL/GenBank/DDBJ whole genome shotgun (WGS) entry which is preliminary data.</text>
</comment>
<evidence type="ECO:0000313" key="2">
    <source>
        <dbReference type="Proteomes" id="UP000053911"/>
    </source>
</evidence>